<dbReference type="EMBL" id="SZYD01000001">
    <property type="protein sequence ID" value="KAD7478844.1"/>
    <property type="molecule type" value="Genomic_DNA"/>
</dbReference>
<evidence type="ECO:0000256" key="1">
    <source>
        <dbReference type="SAM" id="SignalP"/>
    </source>
</evidence>
<keyword evidence="3" id="KW-1185">Reference proteome</keyword>
<dbReference type="Proteomes" id="UP000326396">
    <property type="component" value="Linkage Group LG1"/>
</dbReference>
<feature type="signal peptide" evidence="1">
    <location>
        <begin position="1"/>
        <end position="22"/>
    </location>
</feature>
<accession>A0A5N6Q2H6</accession>
<reference evidence="2 3" key="1">
    <citation type="submission" date="2019-05" db="EMBL/GenBank/DDBJ databases">
        <title>Mikania micrantha, genome provides insights into the molecular mechanism of rapid growth.</title>
        <authorList>
            <person name="Liu B."/>
        </authorList>
    </citation>
    <scope>NUCLEOTIDE SEQUENCE [LARGE SCALE GENOMIC DNA]</scope>
    <source>
        <strain evidence="2">NLD-2019</strain>
        <tissue evidence="2">Leaf</tissue>
    </source>
</reference>
<protein>
    <submittedName>
        <fullName evidence="2">Uncharacterized protein</fullName>
    </submittedName>
</protein>
<sequence>MSRKDLMCATLLLMNEVAVILSIAKESCTMDGEGTVSHPLPRALFVFNTYLTRQQTLRVPCVFDYHDYNLVCIRDGEDFHATKLNGPKICIKVDKSSFFKTIFQNLQAAKPTSPATEPYIVSGFRGMFIELPTGHRMLKEVSVVDPQAKPSAAALNKKFDPYQSSKRPVRRGEYCHDQKEFIKYVTNRKDSCFNISCLNKNMARAKMSLSVAFIFS</sequence>
<evidence type="ECO:0000313" key="3">
    <source>
        <dbReference type="Proteomes" id="UP000326396"/>
    </source>
</evidence>
<comment type="caution">
    <text evidence="2">The sequence shown here is derived from an EMBL/GenBank/DDBJ whole genome shotgun (WGS) entry which is preliminary data.</text>
</comment>
<dbReference type="AlphaFoldDB" id="A0A5N6Q2H6"/>
<keyword evidence="1" id="KW-0732">Signal</keyword>
<organism evidence="2 3">
    <name type="scientific">Mikania micrantha</name>
    <name type="common">bitter vine</name>
    <dbReference type="NCBI Taxonomy" id="192012"/>
    <lineage>
        <taxon>Eukaryota</taxon>
        <taxon>Viridiplantae</taxon>
        <taxon>Streptophyta</taxon>
        <taxon>Embryophyta</taxon>
        <taxon>Tracheophyta</taxon>
        <taxon>Spermatophyta</taxon>
        <taxon>Magnoliopsida</taxon>
        <taxon>eudicotyledons</taxon>
        <taxon>Gunneridae</taxon>
        <taxon>Pentapetalae</taxon>
        <taxon>asterids</taxon>
        <taxon>campanulids</taxon>
        <taxon>Asterales</taxon>
        <taxon>Asteraceae</taxon>
        <taxon>Asteroideae</taxon>
        <taxon>Heliantheae alliance</taxon>
        <taxon>Eupatorieae</taxon>
        <taxon>Mikania</taxon>
    </lineage>
</organism>
<feature type="chain" id="PRO_5024442101" evidence="1">
    <location>
        <begin position="23"/>
        <end position="216"/>
    </location>
</feature>
<name>A0A5N6Q2H6_9ASTR</name>
<dbReference type="OrthoDB" id="1702020at2759"/>
<gene>
    <name evidence="2" type="ORF">E3N88_01980</name>
</gene>
<proteinExistence type="predicted"/>
<evidence type="ECO:0000313" key="2">
    <source>
        <dbReference type="EMBL" id="KAD7478844.1"/>
    </source>
</evidence>